<dbReference type="PANTHER" id="PTHR36221:SF1">
    <property type="entry name" value="DUF742 DOMAIN-CONTAINING PROTEIN"/>
    <property type="match status" value="1"/>
</dbReference>
<evidence type="ECO:0000313" key="3">
    <source>
        <dbReference type="Proteomes" id="UP001049518"/>
    </source>
</evidence>
<protein>
    <submittedName>
        <fullName evidence="2">DUF742 domain-containing protein</fullName>
    </submittedName>
</protein>
<dbReference type="PANTHER" id="PTHR36221">
    <property type="entry name" value="DUF742 DOMAIN-CONTAINING PROTEIN"/>
    <property type="match status" value="1"/>
</dbReference>
<sequence length="144" mass="15853">MIPPEDPPVQDHWPDDPVPRPPVPDHRWLDEHAGPMVRPYVMTSGRIEPTRGKFDLITLVVADGPEPEGAIGLGPEHLAILRLCQSVLSVAELTGHLDLPVATVRVLLGDLLDKGFVSMQEPEPEADMHDIRLYKAVIDGLRAL</sequence>
<dbReference type="RefSeq" id="WP_231329265.1">
    <property type="nucleotide sequence ID" value="NZ_CP059572.1"/>
</dbReference>
<feature type="compositionally biased region" description="Basic and acidic residues" evidence="1">
    <location>
        <begin position="12"/>
        <end position="29"/>
    </location>
</feature>
<dbReference type="EMBL" id="CP059572">
    <property type="protein sequence ID" value="QXJ23576.1"/>
    <property type="molecule type" value="Genomic_DNA"/>
</dbReference>
<dbReference type="Pfam" id="PF05331">
    <property type="entry name" value="DUF742"/>
    <property type="match status" value="1"/>
</dbReference>
<evidence type="ECO:0000313" key="2">
    <source>
        <dbReference type="EMBL" id="QXJ23576.1"/>
    </source>
</evidence>
<name>A0ABX8QZ14_9ACTN</name>
<feature type="region of interest" description="Disordered" evidence="1">
    <location>
        <begin position="1"/>
        <end position="29"/>
    </location>
</feature>
<reference evidence="2" key="1">
    <citation type="submission" date="2020-07" db="EMBL/GenBank/DDBJ databases">
        <authorList>
            <person name="Tarantini F.S."/>
            <person name="Hong K.W."/>
            <person name="Chan K.G."/>
        </authorList>
    </citation>
    <scope>NUCLEOTIDE SEQUENCE</scope>
    <source>
        <strain evidence="2">32-07</strain>
    </source>
</reference>
<dbReference type="InterPro" id="IPR007995">
    <property type="entry name" value="DUF742"/>
</dbReference>
<keyword evidence="3" id="KW-1185">Reference proteome</keyword>
<dbReference type="InterPro" id="IPR036390">
    <property type="entry name" value="WH_DNA-bd_sf"/>
</dbReference>
<gene>
    <name evidence="2" type="ORF">AGRA3207_004750</name>
</gene>
<dbReference type="Proteomes" id="UP001049518">
    <property type="component" value="Chromosome"/>
</dbReference>
<dbReference type="SUPFAM" id="SSF46785">
    <property type="entry name" value="Winged helix' DNA-binding domain"/>
    <property type="match status" value="1"/>
</dbReference>
<organism evidence="2 3">
    <name type="scientific">Actinomadura graeca</name>
    <dbReference type="NCBI Taxonomy" id="2750812"/>
    <lineage>
        <taxon>Bacteria</taxon>
        <taxon>Bacillati</taxon>
        <taxon>Actinomycetota</taxon>
        <taxon>Actinomycetes</taxon>
        <taxon>Streptosporangiales</taxon>
        <taxon>Thermomonosporaceae</taxon>
        <taxon>Actinomadura</taxon>
    </lineage>
</organism>
<accession>A0ABX8QZ14</accession>
<evidence type="ECO:0000256" key="1">
    <source>
        <dbReference type="SAM" id="MobiDB-lite"/>
    </source>
</evidence>
<proteinExistence type="predicted"/>